<accession>A0ACB8CPN7</accession>
<keyword evidence="2" id="KW-1185">Reference proteome</keyword>
<name>A0ACB8CPN7_DERSI</name>
<comment type="caution">
    <text evidence="1">The sequence shown here is derived from an EMBL/GenBank/DDBJ whole genome shotgun (WGS) entry which is preliminary data.</text>
</comment>
<organism evidence="1 2">
    <name type="scientific">Dermacentor silvarum</name>
    <name type="common">Tick</name>
    <dbReference type="NCBI Taxonomy" id="543639"/>
    <lineage>
        <taxon>Eukaryota</taxon>
        <taxon>Metazoa</taxon>
        <taxon>Ecdysozoa</taxon>
        <taxon>Arthropoda</taxon>
        <taxon>Chelicerata</taxon>
        <taxon>Arachnida</taxon>
        <taxon>Acari</taxon>
        <taxon>Parasitiformes</taxon>
        <taxon>Ixodida</taxon>
        <taxon>Ixodoidea</taxon>
        <taxon>Ixodidae</taxon>
        <taxon>Rhipicephalinae</taxon>
        <taxon>Dermacentor</taxon>
    </lineage>
</organism>
<evidence type="ECO:0000313" key="1">
    <source>
        <dbReference type="EMBL" id="KAH7948995.1"/>
    </source>
</evidence>
<protein>
    <submittedName>
        <fullName evidence="1">Uncharacterized protein</fullName>
    </submittedName>
</protein>
<reference evidence="1" key="1">
    <citation type="submission" date="2020-05" db="EMBL/GenBank/DDBJ databases">
        <title>Large-scale comparative analyses of tick genomes elucidate their genetic diversity and vector capacities.</title>
        <authorList>
            <person name="Jia N."/>
            <person name="Wang J."/>
            <person name="Shi W."/>
            <person name="Du L."/>
            <person name="Sun Y."/>
            <person name="Zhan W."/>
            <person name="Jiang J."/>
            <person name="Wang Q."/>
            <person name="Zhang B."/>
            <person name="Ji P."/>
            <person name="Sakyi L.B."/>
            <person name="Cui X."/>
            <person name="Yuan T."/>
            <person name="Jiang B."/>
            <person name="Yang W."/>
            <person name="Lam T.T.-Y."/>
            <person name="Chang Q."/>
            <person name="Ding S."/>
            <person name="Wang X."/>
            <person name="Zhu J."/>
            <person name="Ruan X."/>
            <person name="Zhao L."/>
            <person name="Wei J."/>
            <person name="Que T."/>
            <person name="Du C."/>
            <person name="Cheng J."/>
            <person name="Dai P."/>
            <person name="Han X."/>
            <person name="Huang E."/>
            <person name="Gao Y."/>
            <person name="Liu J."/>
            <person name="Shao H."/>
            <person name="Ye R."/>
            <person name="Li L."/>
            <person name="Wei W."/>
            <person name="Wang X."/>
            <person name="Wang C."/>
            <person name="Yang T."/>
            <person name="Huo Q."/>
            <person name="Li W."/>
            <person name="Guo W."/>
            <person name="Chen H."/>
            <person name="Zhou L."/>
            <person name="Ni X."/>
            <person name="Tian J."/>
            <person name="Zhou Y."/>
            <person name="Sheng Y."/>
            <person name="Liu T."/>
            <person name="Pan Y."/>
            <person name="Xia L."/>
            <person name="Li J."/>
            <person name="Zhao F."/>
            <person name="Cao W."/>
        </authorList>
    </citation>
    <scope>NUCLEOTIDE SEQUENCE</scope>
    <source>
        <strain evidence="1">Dsil-2018</strain>
    </source>
</reference>
<dbReference type="Proteomes" id="UP000821865">
    <property type="component" value="Chromosome 5"/>
</dbReference>
<dbReference type="EMBL" id="CM023474">
    <property type="protein sequence ID" value="KAH7948995.1"/>
    <property type="molecule type" value="Genomic_DNA"/>
</dbReference>
<gene>
    <name evidence="1" type="ORF">HPB49_003984</name>
</gene>
<sequence>MELQWRPRKVEIKLFLGDAGDASERNENRNEAAHSGGSANQPRPGDTPSDVNRSQRPPHHEGLPPGSQDSPTPASEAESSGGGTTETAPDRITTEPGSDASHVPRDIPDR</sequence>
<proteinExistence type="predicted"/>
<evidence type="ECO:0000313" key="2">
    <source>
        <dbReference type="Proteomes" id="UP000821865"/>
    </source>
</evidence>